<gene>
    <name evidence="3" type="ORF">ENM28_02520</name>
</gene>
<protein>
    <submittedName>
        <fullName evidence="3">Uncharacterized protein</fullName>
    </submittedName>
</protein>
<feature type="transmembrane region" description="Helical" evidence="2">
    <location>
        <begin position="48"/>
        <end position="69"/>
    </location>
</feature>
<evidence type="ECO:0000256" key="2">
    <source>
        <dbReference type="SAM" id="Phobius"/>
    </source>
</evidence>
<dbReference type="EMBL" id="DRXE01000089">
    <property type="protein sequence ID" value="HHM67589.1"/>
    <property type="molecule type" value="Genomic_DNA"/>
</dbReference>
<evidence type="ECO:0000313" key="3">
    <source>
        <dbReference type="EMBL" id="HHM67589.1"/>
    </source>
</evidence>
<evidence type="ECO:0000256" key="1">
    <source>
        <dbReference type="SAM" id="MobiDB-lite"/>
    </source>
</evidence>
<accession>A0A7C5VFL7</accession>
<proteinExistence type="predicted"/>
<name>A0A7C5VFL7_9DEIN</name>
<dbReference type="AlphaFoldDB" id="A0A7C5VFL7"/>
<keyword evidence="2" id="KW-0812">Transmembrane</keyword>
<feature type="transmembrane region" description="Helical" evidence="2">
    <location>
        <begin position="109"/>
        <end position="130"/>
    </location>
</feature>
<feature type="region of interest" description="Disordered" evidence="1">
    <location>
        <begin position="145"/>
        <end position="174"/>
    </location>
</feature>
<keyword evidence="2" id="KW-0472">Membrane</keyword>
<feature type="transmembrane region" description="Helical" evidence="2">
    <location>
        <begin position="81"/>
        <end position="103"/>
    </location>
</feature>
<keyword evidence="2" id="KW-1133">Transmembrane helix</keyword>
<reference evidence="3" key="1">
    <citation type="journal article" date="2020" name="mSystems">
        <title>Genome- and Community-Level Interaction Insights into Carbon Utilization and Element Cycling Functions of Hydrothermarchaeota in Hydrothermal Sediment.</title>
        <authorList>
            <person name="Zhou Z."/>
            <person name="Liu Y."/>
            <person name="Xu W."/>
            <person name="Pan J."/>
            <person name="Luo Z.H."/>
            <person name="Li M."/>
        </authorList>
    </citation>
    <scope>NUCLEOTIDE SEQUENCE [LARGE SCALE GENOMIC DNA]</scope>
    <source>
        <strain evidence="3">SpSt-1071</strain>
    </source>
</reference>
<feature type="transmembrane region" description="Helical" evidence="2">
    <location>
        <begin position="12"/>
        <end position="36"/>
    </location>
</feature>
<organism evidence="3">
    <name type="scientific">Thermus caliditerrae</name>
    <dbReference type="NCBI Taxonomy" id="1330700"/>
    <lineage>
        <taxon>Bacteria</taxon>
        <taxon>Thermotogati</taxon>
        <taxon>Deinococcota</taxon>
        <taxon>Deinococci</taxon>
        <taxon>Thermales</taxon>
        <taxon>Thermaceae</taxon>
        <taxon>Thermus</taxon>
    </lineage>
</organism>
<comment type="caution">
    <text evidence="3">The sequence shown here is derived from an EMBL/GenBank/DDBJ whole genome shotgun (WGS) entry which is preliminary data.</text>
</comment>
<sequence length="174" mass="18901">MFRSHTPKELRLLALAMGLKLGFYLHPVIGLAGWGLWLYLLRSRPRPFLLSLVSGLLSSLALFLFVSTLSQGGLQLSQETAFPYLVAYLLGIGASAAYTLVLSPYLGRWAYLWLLAGLFPAISLPVNLALRGAFIYHALRAVGRDQGEGQDSPQPEGGELHGAPGDPQEEKAQP</sequence>